<keyword evidence="1" id="KW-0812">Transmembrane</keyword>
<sequence length="183" mass="18839">MKAGVDIPDDFPTSVTTGWGVTVYNAQREETQCNEDNDVTELLAGRTGHIERVCGPWEITDQAAGSSDSKGYDVPGTYYIQAQVAEPKDEAKGIVVPISLTVDISGTPRAGNSPMFYFGDDAAQIPSSSGANATGGQGATGSAAAPEDDDSLVAKFAVPAGIGAAVLVIGGVTFSALRRRRAA</sequence>
<evidence type="ECO:0000313" key="2">
    <source>
        <dbReference type="EMBL" id="MFC5024078.1"/>
    </source>
</evidence>
<name>A0ABV9XHE1_9ACTN</name>
<evidence type="ECO:0008006" key="4">
    <source>
        <dbReference type="Google" id="ProtNLM"/>
    </source>
</evidence>
<protein>
    <recommendedName>
        <fullName evidence="4">PKD domain-containing protein</fullName>
    </recommendedName>
</protein>
<keyword evidence="1" id="KW-1133">Transmembrane helix</keyword>
<keyword evidence="3" id="KW-1185">Reference proteome</keyword>
<evidence type="ECO:0000313" key="3">
    <source>
        <dbReference type="Proteomes" id="UP001595829"/>
    </source>
</evidence>
<evidence type="ECO:0000256" key="1">
    <source>
        <dbReference type="SAM" id="Phobius"/>
    </source>
</evidence>
<accession>A0ABV9XHE1</accession>
<comment type="caution">
    <text evidence="2">The sequence shown here is derived from an EMBL/GenBank/DDBJ whole genome shotgun (WGS) entry which is preliminary data.</text>
</comment>
<feature type="transmembrane region" description="Helical" evidence="1">
    <location>
        <begin position="156"/>
        <end position="177"/>
    </location>
</feature>
<gene>
    <name evidence="2" type="ORF">ACFPM3_18290</name>
</gene>
<reference evidence="3" key="1">
    <citation type="journal article" date="2019" name="Int. J. Syst. Evol. Microbiol.">
        <title>The Global Catalogue of Microorganisms (GCM) 10K type strain sequencing project: providing services to taxonomists for standard genome sequencing and annotation.</title>
        <authorList>
            <consortium name="The Broad Institute Genomics Platform"/>
            <consortium name="The Broad Institute Genome Sequencing Center for Infectious Disease"/>
            <person name="Wu L."/>
            <person name="Ma J."/>
        </authorList>
    </citation>
    <scope>NUCLEOTIDE SEQUENCE [LARGE SCALE GENOMIC DNA]</scope>
    <source>
        <strain evidence="3">CGMCC 4.1648</strain>
    </source>
</reference>
<dbReference type="RefSeq" id="WP_345686025.1">
    <property type="nucleotide sequence ID" value="NZ_BAABIT010000001.1"/>
</dbReference>
<proteinExistence type="predicted"/>
<dbReference type="EMBL" id="JBHSJD010000014">
    <property type="protein sequence ID" value="MFC5024078.1"/>
    <property type="molecule type" value="Genomic_DNA"/>
</dbReference>
<organism evidence="2 3">
    <name type="scientific">Streptomyces coeruleoprunus</name>
    <dbReference type="NCBI Taxonomy" id="285563"/>
    <lineage>
        <taxon>Bacteria</taxon>
        <taxon>Bacillati</taxon>
        <taxon>Actinomycetota</taxon>
        <taxon>Actinomycetes</taxon>
        <taxon>Kitasatosporales</taxon>
        <taxon>Streptomycetaceae</taxon>
        <taxon>Streptomyces</taxon>
    </lineage>
</organism>
<keyword evidence="1" id="KW-0472">Membrane</keyword>
<dbReference type="Proteomes" id="UP001595829">
    <property type="component" value="Unassembled WGS sequence"/>
</dbReference>